<keyword evidence="1" id="KW-0472">Membrane</keyword>
<keyword evidence="1" id="KW-0812">Transmembrane</keyword>
<organism evidence="2 3">
    <name type="scientific">Mesobacillus persicus</name>
    <dbReference type="NCBI Taxonomy" id="930146"/>
    <lineage>
        <taxon>Bacteria</taxon>
        <taxon>Bacillati</taxon>
        <taxon>Bacillota</taxon>
        <taxon>Bacilli</taxon>
        <taxon>Bacillales</taxon>
        <taxon>Bacillaceae</taxon>
        <taxon>Mesobacillus</taxon>
    </lineage>
</organism>
<feature type="transmembrane region" description="Helical" evidence="1">
    <location>
        <begin position="62"/>
        <end position="81"/>
    </location>
</feature>
<reference evidence="3" key="1">
    <citation type="submission" date="2016-10" db="EMBL/GenBank/DDBJ databases">
        <authorList>
            <person name="Varghese N."/>
            <person name="Submissions S."/>
        </authorList>
    </citation>
    <scope>NUCLEOTIDE SEQUENCE [LARGE SCALE GENOMIC DNA]</scope>
    <source>
        <strain evidence="3">B48,IBRC-M 10115,DSM 25386,CECT 8001</strain>
    </source>
</reference>
<proteinExistence type="predicted"/>
<name>A0A1H7WQI2_9BACI</name>
<gene>
    <name evidence="2" type="ORF">SAMN05192533_101527</name>
</gene>
<dbReference type="EMBL" id="FOBW01000001">
    <property type="protein sequence ID" value="SEM23217.1"/>
    <property type="molecule type" value="Genomic_DNA"/>
</dbReference>
<accession>A0A1H7WQI2</accession>
<dbReference type="Proteomes" id="UP000198553">
    <property type="component" value="Unassembled WGS sequence"/>
</dbReference>
<feature type="transmembrane region" description="Helical" evidence="1">
    <location>
        <begin position="6"/>
        <end position="31"/>
    </location>
</feature>
<evidence type="ECO:0000256" key="1">
    <source>
        <dbReference type="SAM" id="Phobius"/>
    </source>
</evidence>
<keyword evidence="1" id="KW-1133">Transmembrane helix</keyword>
<evidence type="ECO:0008006" key="4">
    <source>
        <dbReference type="Google" id="ProtNLM"/>
    </source>
</evidence>
<feature type="transmembrane region" description="Helical" evidence="1">
    <location>
        <begin position="38"/>
        <end position="56"/>
    </location>
</feature>
<evidence type="ECO:0000313" key="2">
    <source>
        <dbReference type="EMBL" id="SEM23217.1"/>
    </source>
</evidence>
<evidence type="ECO:0000313" key="3">
    <source>
        <dbReference type="Proteomes" id="UP000198553"/>
    </source>
</evidence>
<dbReference type="RefSeq" id="WP_090740826.1">
    <property type="nucleotide sequence ID" value="NZ_FOBW01000001.1"/>
</dbReference>
<dbReference type="OrthoDB" id="2974474at2"/>
<dbReference type="AlphaFoldDB" id="A0A1H7WQI2"/>
<protein>
    <recommendedName>
        <fullName evidence="4">Inner membrane protein</fullName>
    </recommendedName>
</protein>
<keyword evidence="3" id="KW-1185">Reference proteome</keyword>
<sequence length="93" mass="10363">MGIDLLMYTLMFLGHLVSVSLAMGIFISIFVKSRKKGFVFLAIYILLNIYTLTVGFDYSAVMGVGMLIIYIGIGLLAYFVIRKRLSNVATIDL</sequence>